<dbReference type="GO" id="GO:0140824">
    <property type="term" value="F:thioredoxin-dependent peroxiredoxin activity"/>
    <property type="evidence" value="ECO:0007669"/>
    <property type="project" value="UniProtKB-EC"/>
</dbReference>
<dbReference type="EMBL" id="JBHULD010000014">
    <property type="protein sequence ID" value="MFD2555107.1"/>
    <property type="molecule type" value="Genomic_DNA"/>
</dbReference>
<keyword evidence="2" id="KW-0575">Peroxidase</keyword>
<evidence type="ECO:0000313" key="3">
    <source>
        <dbReference type="Proteomes" id="UP001597440"/>
    </source>
</evidence>
<organism evidence="2 3">
    <name type="scientific">Sphingobacterium tabacisoli</name>
    <dbReference type="NCBI Taxonomy" id="2044855"/>
    <lineage>
        <taxon>Bacteria</taxon>
        <taxon>Pseudomonadati</taxon>
        <taxon>Bacteroidota</taxon>
        <taxon>Sphingobacteriia</taxon>
        <taxon>Sphingobacteriales</taxon>
        <taxon>Sphingobacteriaceae</taxon>
        <taxon>Sphingobacterium</taxon>
    </lineage>
</organism>
<accession>A0ABW5L1P7</accession>
<dbReference type="Pfam" id="PF00578">
    <property type="entry name" value="AhpC-TSA"/>
    <property type="match status" value="1"/>
</dbReference>
<dbReference type="InterPro" id="IPR036249">
    <property type="entry name" value="Thioredoxin-like_sf"/>
</dbReference>
<keyword evidence="2" id="KW-0560">Oxidoreductase</keyword>
<dbReference type="RefSeq" id="WP_210353473.1">
    <property type="nucleotide sequence ID" value="NZ_JAEQMU010000001.1"/>
</dbReference>
<dbReference type="PROSITE" id="PS51352">
    <property type="entry name" value="THIOREDOXIN_2"/>
    <property type="match status" value="1"/>
</dbReference>
<dbReference type="EC" id="1.11.1.24" evidence="2"/>
<dbReference type="PANTHER" id="PTHR42852">
    <property type="entry name" value="THIOL:DISULFIDE INTERCHANGE PROTEIN DSBE"/>
    <property type="match status" value="1"/>
</dbReference>
<evidence type="ECO:0000313" key="2">
    <source>
        <dbReference type="EMBL" id="MFD2555107.1"/>
    </source>
</evidence>
<sequence>MIIVRYLALLLLFNLQIVILLAQVDKEQSLVLRVPKGGVLLGQELPSAFWNQTLTSYNERGVPKKIVLNDFKEKFLVLDFWATYCSPCVASLDKWNKWQYEFGDKVQVLAIHLYDYNHKALPFANKRDWSIPLVYGNAQDTTINQLFYYDRSYGQIWIKDGKLFAIPISWELGIEDIRRAVLKGIPPPKQNTFLTYDELRSQSIL</sequence>
<dbReference type="PANTHER" id="PTHR42852:SF13">
    <property type="entry name" value="PROTEIN DIPZ"/>
    <property type="match status" value="1"/>
</dbReference>
<dbReference type="InterPro" id="IPR050553">
    <property type="entry name" value="Thioredoxin_ResA/DsbE_sf"/>
</dbReference>
<dbReference type="InterPro" id="IPR000866">
    <property type="entry name" value="AhpC/TSA"/>
</dbReference>
<proteinExistence type="predicted"/>
<dbReference type="Proteomes" id="UP001597440">
    <property type="component" value="Unassembled WGS sequence"/>
</dbReference>
<dbReference type="SUPFAM" id="SSF52833">
    <property type="entry name" value="Thioredoxin-like"/>
    <property type="match status" value="1"/>
</dbReference>
<dbReference type="Gene3D" id="3.40.30.10">
    <property type="entry name" value="Glutaredoxin"/>
    <property type="match status" value="1"/>
</dbReference>
<keyword evidence="3" id="KW-1185">Reference proteome</keyword>
<evidence type="ECO:0000259" key="1">
    <source>
        <dbReference type="PROSITE" id="PS51352"/>
    </source>
</evidence>
<protein>
    <submittedName>
        <fullName evidence="2">Peroxiredoxin family protein</fullName>
        <ecNumber evidence="2">1.11.1.24</ecNumber>
    </submittedName>
</protein>
<name>A0ABW5L1P7_9SPHI</name>
<dbReference type="InterPro" id="IPR013766">
    <property type="entry name" value="Thioredoxin_domain"/>
</dbReference>
<dbReference type="CDD" id="cd02966">
    <property type="entry name" value="TlpA_like_family"/>
    <property type="match status" value="1"/>
</dbReference>
<feature type="domain" description="Thioredoxin" evidence="1">
    <location>
        <begin position="39"/>
        <end position="186"/>
    </location>
</feature>
<gene>
    <name evidence="2" type="ORF">ACFSQW_11940</name>
</gene>
<reference evidence="3" key="1">
    <citation type="journal article" date="2019" name="Int. J. Syst. Evol. Microbiol.">
        <title>The Global Catalogue of Microorganisms (GCM) 10K type strain sequencing project: providing services to taxonomists for standard genome sequencing and annotation.</title>
        <authorList>
            <consortium name="The Broad Institute Genomics Platform"/>
            <consortium name="The Broad Institute Genome Sequencing Center for Infectious Disease"/>
            <person name="Wu L."/>
            <person name="Ma J."/>
        </authorList>
    </citation>
    <scope>NUCLEOTIDE SEQUENCE [LARGE SCALE GENOMIC DNA]</scope>
    <source>
        <strain evidence="3">KCTC 52298</strain>
    </source>
</reference>
<comment type="caution">
    <text evidence="2">The sequence shown here is derived from an EMBL/GenBank/DDBJ whole genome shotgun (WGS) entry which is preliminary data.</text>
</comment>